<keyword evidence="2" id="KW-1185">Reference proteome</keyword>
<dbReference type="HOGENOM" id="CLU_1518755_0_0_1"/>
<evidence type="ECO:0000313" key="2">
    <source>
        <dbReference type="Proteomes" id="UP000054097"/>
    </source>
</evidence>
<sequence length="177" mass="19562">MFALSVFVSSPRLVSRYRCRTHSRASCGSTYPLSIFPLNTNPHPVVARRRHNTVQSSTDMARPPMSTNRRRTKVYPTLCHCVQSISLFLTLSKSTTLPTEVVSPSSASAALSSPVHIPTLFPSPSLHQNVLSPPYRPLLSVLDEPQSRSAGLFSALWAKKARLSAYLFSQQHPSTRS</sequence>
<reference evidence="2" key="2">
    <citation type="submission" date="2015-01" db="EMBL/GenBank/DDBJ databases">
        <title>Evolutionary Origins and Diversification of the Mycorrhizal Mutualists.</title>
        <authorList>
            <consortium name="DOE Joint Genome Institute"/>
            <consortium name="Mycorrhizal Genomics Consortium"/>
            <person name="Kohler A."/>
            <person name="Kuo A."/>
            <person name="Nagy L.G."/>
            <person name="Floudas D."/>
            <person name="Copeland A."/>
            <person name="Barry K.W."/>
            <person name="Cichocki N."/>
            <person name="Veneault-Fourrey C."/>
            <person name="LaButti K."/>
            <person name="Lindquist E.A."/>
            <person name="Lipzen A."/>
            <person name="Lundell T."/>
            <person name="Morin E."/>
            <person name="Murat C."/>
            <person name="Riley R."/>
            <person name="Ohm R."/>
            <person name="Sun H."/>
            <person name="Tunlid A."/>
            <person name="Henrissat B."/>
            <person name="Grigoriev I.V."/>
            <person name="Hibbett D.S."/>
            <person name="Martin F."/>
        </authorList>
    </citation>
    <scope>NUCLEOTIDE SEQUENCE [LARGE SCALE GENOMIC DNA]</scope>
    <source>
        <strain evidence="2">MAFF 305830</strain>
    </source>
</reference>
<dbReference type="AlphaFoldDB" id="A0A0C3BMM0"/>
<organism evidence="1 2">
    <name type="scientific">Serendipita vermifera MAFF 305830</name>
    <dbReference type="NCBI Taxonomy" id="933852"/>
    <lineage>
        <taxon>Eukaryota</taxon>
        <taxon>Fungi</taxon>
        <taxon>Dikarya</taxon>
        <taxon>Basidiomycota</taxon>
        <taxon>Agaricomycotina</taxon>
        <taxon>Agaricomycetes</taxon>
        <taxon>Sebacinales</taxon>
        <taxon>Serendipitaceae</taxon>
        <taxon>Serendipita</taxon>
    </lineage>
</organism>
<gene>
    <name evidence="1" type="ORF">M408DRAFT_153205</name>
</gene>
<reference evidence="1 2" key="1">
    <citation type="submission" date="2014-04" db="EMBL/GenBank/DDBJ databases">
        <authorList>
            <consortium name="DOE Joint Genome Institute"/>
            <person name="Kuo A."/>
            <person name="Zuccaro A."/>
            <person name="Kohler A."/>
            <person name="Nagy L.G."/>
            <person name="Floudas D."/>
            <person name="Copeland A."/>
            <person name="Barry K.W."/>
            <person name="Cichocki N."/>
            <person name="Veneault-Fourrey C."/>
            <person name="LaButti K."/>
            <person name="Lindquist E.A."/>
            <person name="Lipzen A."/>
            <person name="Lundell T."/>
            <person name="Morin E."/>
            <person name="Murat C."/>
            <person name="Sun H."/>
            <person name="Tunlid A."/>
            <person name="Henrissat B."/>
            <person name="Grigoriev I.V."/>
            <person name="Hibbett D.S."/>
            <person name="Martin F."/>
            <person name="Nordberg H.P."/>
            <person name="Cantor M.N."/>
            <person name="Hua S.X."/>
        </authorList>
    </citation>
    <scope>NUCLEOTIDE SEQUENCE [LARGE SCALE GENOMIC DNA]</scope>
    <source>
        <strain evidence="1 2">MAFF 305830</strain>
    </source>
</reference>
<evidence type="ECO:0000313" key="1">
    <source>
        <dbReference type="EMBL" id="KIM33354.1"/>
    </source>
</evidence>
<accession>A0A0C3BMM0</accession>
<proteinExistence type="predicted"/>
<dbReference type="EMBL" id="KN824278">
    <property type="protein sequence ID" value="KIM33354.1"/>
    <property type="molecule type" value="Genomic_DNA"/>
</dbReference>
<dbReference type="Proteomes" id="UP000054097">
    <property type="component" value="Unassembled WGS sequence"/>
</dbReference>
<protein>
    <submittedName>
        <fullName evidence="1">Uncharacterized protein</fullName>
    </submittedName>
</protein>
<name>A0A0C3BMM0_SERVB</name>